<gene>
    <name evidence="2" type="ORF">TAT_000130200</name>
    <name evidence="3" type="ORF">TAV_000130300</name>
</gene>
<protein>
    <submittedName>
        <fullName evidence="2">Uncharacterized protein</fullName>
    </submittedName>
</protein>
<dbReference type="Pfam" id="PF04385">
    <property type="entry name" value="FAINT"/>
    <property type="match status" value="1"/>
</dbReference>
<dbReference type="InterPro" id="IPR036412">
    <property type="entry name" value="HAD-like_sf"/>
</dbReference>
<proteinExistence type="predicted"/>
<evidence type="ECO:0000313" key="2">
    <source>
        <dbReference type="EMBL" id="SVP90593.1"/>
    </source>
</evidence>
<organism evidence="2">
    <name type="scientific">Theileria annulata</name>
    <dbReference type="NCBI Taxonomy" id="5874"/>
    <lineage>
        <taxon>Eukaryota</taxon>
        <taxon>Sar</taxon>
        <taxon>Alveolata</taxon>
        <taxon>Apicomplexa</taxon>
        <taxon>Aconoidasida</taxon>
        <taxon>Piroplasmida</taxon>
        <taxon>Theileriidae</taxon>
        <taxon>Theileria</taxon>
    </lineage>
</organism>
<reference evidence="2" key="1">
    <citation type="submission" date="2018-07" db="EMBL/GenBank/DDBJ databases">
        <authorList>
            <person name="Quirk P.G."/>
            <person name="Krulwich T.A."/>
        </authorList>
    </citation>
    <scope>NUCLEOTIDE SEQUENCE</scope>
    <source>
        <strain evidence="2">Anand</strain>
    </source>
</reference>
<accession>A0A3B0MKJ4</accession>
<evidence type="ECO:0000313" key="3">
    <source>
        <dbReference type="EMBL" id="SVP91110.1"/>
    </source>
</evidence>
<evidence type="ECO:0000256" key="1">
    <source>
        <dbReference type="SAM" id="MobiDB-lite"/>
    </source>
</evidence>
<dbReference type="AlphaFoldDB" id="A0A3B0MKJ4"/>
<dbReference type="EMBL" id="UIVT01000002">
    <property type="protein sequence ID" value="SVP90593.1"/>
    <property type="molecule type" value="Genomic_DNA"/>
</dbReference>
<name>A0A3B0MKJ4_THEAN</name>
<sequence length="281" mass="31949">MELDISKLDRLEKLNCCKHYWSNVPMEIYISNEENKLLTIRDNNIIIWKSNDNYCKFLYCYHNSKQITLLQLIILFSNNKHQRLYFSKVNSSVTVTGPTDSSVVPGTVSTTVTKDTTTNTKDTTKDTNNDGTPFGDKVPPFGDKVPPFGDKETPFGVVTEETTGTVGASTVTGKWIQIDNDILYNEINKLSEILPRNESEMERWTLNSNIEKFIPKMKPKYFAVDLDRTFLIHNSKKMIENIKSFEYLRNNNFIPFFCTGTVLAPAAPKGVLLAPKGLLII</sequence>
<dbReference type="VEuPathDB" id="PiroplasmaDB:TA15560"/>
<dbReference type="SUPFAM" id="SSF56784">
    <property type="entry name" value="HAD-like"/>
    <property type="match status" value="1"/>
</dbReference>
<dbReference type="EMBL" id="UIVS01000002">
    <property type="protein sequence ID" value="SVP91110.1"/>
    <property type="molecule type" value="Genomic_DNA"/>
</dbReference>
<dbReference type="InterPro" id="IPR007480">
    <property type="entry name" value="DUF529"/>
</dbReference>
<feature type="region of interest" description="Disordered" evidence="1">
    <location>
        <begin position="114"/>
        <end position="143"/>
    </location>
</feature>